<dbReference type="EnsemblPlants" id="AUR62001237-RA">
    <property type="protein sequence ID" value="AUR62001237-RA:cds"/>
    <property type="gene ID" value="AUR62001237"/>
</dbReference>
<reference evidence="1" key="2">
    <citation type="submission" date="2021-03" db="UniProtKB">
        <authorList>
            <consortium name="EnsemblPlants"/>
        </authorList>
    </citation>
    <scope>IDENTIFICATION</scope>
</reference>
<dbReference type="AlphaFoldDB" id="A0A803KQD1"/>
<evidence type="ECO:0000313" key="2">
    <source>
        <dbReference type="Proteomes" id="UP000596660"/>
    </source>
</evidence>
<dbReference type="Proteomes" id="UP000596660">
    <property type="component" value="Unplaced"/>
</dbReference>
<dbReference type="Gramene" id="AUR62001237-RA">
    <property type="protein sequence ID" value="AUR62001237-RA:cds"/>
    <property type="gene ID" value="AUR62001237"/>
</dbReference>
<proteinExistence type="predicted"/>
<reference evidence="1" key="1">
    <citation type="journal article" date="2017" name="Nature">
        <title>The genome of Chenopodium quinoa.</title>
        <authorList>
            <person name="Jarvis D.E."/>
            <person name="Ho Y.S."/>
            <person name="Lightfoot D.J."/>
            <person name="Schmoeckel S.M."/>
            <person name="Li B."/>
            <person name="Borm T.J.A."/>
            <person name="Ohyanagi H."/>
            <person name="Mineta K."/>
            <person name="Michell C.T."/>
            <person name="Saber N."/>
            <person name="Kharbatia N.M."/>
            <person name="Rupper R.R."/>
            <person name="Sharp A.R."/>
            <person name="Dally N."/>
            <person name="Boughton B.A."/>
            <person name="Woo Y.H."/>
            <person name="Gao G."/>
            <person name="Schijlen E.G.W.M."/>
            <person name="Guo X."/>
            <person name="Momin A.A."/>
            <person name="Negrao S."/>
            <person name="Al-Babili S."/>
            <person name="Gehring C."/>
            <person name="Roessner U."/>
            <person name="Jung C."/>
            <person name="Murphy K."/>
            <person name="Arold S.T."/>
            <person name="Gojobori T."/>
            <person name="van der Linden C.G."/>
            <person name="van Loo E.N."/>
            <person name="Jellen E.N."/>
            <person name="Maughan P.J."/>
            <person name="Tester M."/>
        </authorList>
    </citation>
    <scope>NUCLEOTIDE SEQUENCE [LARGE SCALE GENOMIC DNA]</scope>
    <source>
        <strain evidence="1">cv. PI 614886</strain>
    </source>
</reference>
<accession>A0A803KQD1</accession>
<organism evidence="1 2">
    <name type="scientific">Chenopodium quinoa</name>
    <name type="common">Quinoa</name>
    <dbReference type="NCBI Taxonomy" id="63459"/>
    <lineage>
        <taxon>Eukaryota</taxon>
        <taxon>Viridiplantae</taxon>
        <taxon>Streptophyta</taxon>
        <taxon>Embryophyta</taxon>
        <taxon>Tracheophyta</taxon>
        <taxon>Spermatophyta</taxon>
        <taxon>Magnoliopsida</taxon>
        <taxon>eudicotyledons</taxon>
        <taxon>Gunneridae</taxon>
        <taxon>Pentapetalae</taxon>
        <taxon>Caryophyllales</taxon>
        <taxon>Chenopodiaceae</taxon>
        <taxon>Chenopodioideae</taxon>
        <taxon>Atripliceae</taxon>
        <taxon>Chenopodium</taxon>
    </lineage>
</organism>
<name>A0A803KQD1_CHEQI</name>
<evidence type="ECO:0000313" key="1">
    <source>
        <dbReference type="EnsemblPlants" id="AUR62001237-RA:cds"/>
    </source>
</evidence>
<keyword evidence="2" id="KW-1185">Reference proteome</keyword>
<protein>
    <submittedName>
        <fullName evidence="1">Uncharacterized protein</fullName>
    </submittedName>
</protein>
<sequence length="118" mass="13105">MVVSTTSCAATAQLRKEFSDDERVAITNILLHGAGAGALLVNYNLGCKQQFERCDPDKDYNCYPRKRCEKTGYRYQCNWCPTGDSCGLNNPCCDGYVYGTCHPKSLMCTAVIYVLLPL</sequence>